<dbReference type="AlphaFoldDB" id="A0A1I0Q3G1"/>
<sequence>MAKNYKHIIQGQASRLDKAVNYLRNALGDAPWIRFLSDAADDIRTRSNGVEWTVEVTDMDLPITGVPMHLKPRSLANKLKMFVSVKMTCNAQLWDKNEDCITDLCFKVSIQENDNQDPDNVYQTGFHIDKTTENELLKHDEMHPLYHLHFLNESIIGGKETLSMDIPRLAHHPVDLFLGLMVVFANYDKNTFDTLKDDPNFAGLCKESADHFIEPYIRSLCKLPWGDSAKTKYDKDLCPYLVL</sequence>
<protein>
    <submittedName>
        <fullName evidence="1">Uncharacterized protein</fullName>
    </submittedName>
</protein>
<evidence type="ECO:0000313" key="2">
    <source>
        <dbReference type="Proteomes" id="UP000199373"/>
    </source>
</evidence>
<name>A0A1I0Q3G1_9BACT</name>
<proteinExistence type="predicted"/>
<dbReference type="EMBL" id="FOIQ01000005">
    <property type="protein sequence ID" value="SEW21412.1"/>
    <property type="molecule type" value="Genomic_DNA"/>
</dbReference>
<evidence type="ECO:0000313" key="1">
    <source>
        <dbReference type="EMBL" id="SEW21412.1"/>
    </source>
</evidence>
<keyword evidence="2" id="KW-1185">Reference proteome</keyword>
<reference evidence="1 2" key="1">
    <citation type="submission" date="2016-10" db="EMBL/GenBank/DDBJ databases">
        <authorList>
            <person name="de Groot N.N."/>
        </authorList>
    </citation>
    <scope>NUCLEOTIDE SEQUENCE [LARGE SCALE GENOMIC DNA]</scope>
    <source>
        <strain evidence="1 2">TC2-24</strain>
    </source>
</reference>
<gene>
    <name evidence="1" type="ORF">SAMN04487850_2197</name>
</gene>
<dbReference type="Proteomes" id="UP000199373">
    <property type="component" value="Unassembled WGS sequence"/>
</dbReference>
<organism evidence="1 2">
    <name type="scientific">Prevotella aff. ruminicola Tc2-24</name>
    <dbReference type="NCBI Taxonomy" id="81582"/>
    <lineage>
        <taxon>Bacteria</taxon>
        <taxon>Pseudomonadati</taxon>
        <taxon>Bacteroidota</taxon>
        <taxon>Bacteroidia</taxon>
        <taxon>Bacteroidales</taxon>
        <taxon>Prevotellaceae</taxon>
        <taxon>Prevotella</taxon>
    </lineage>
</organism>
<dbReference type="RefSeq" id="WP_091916601.1">
    <property type="nucleotide sequence ID" value="NZ_FOIQ01000005.1"/>
</dbReference>
<accession>A0A1I0Q3G1</accession>